<protein>
    <recommendedName>
        <fullName evidence="3">HNH nuclease domain-containing protein</fullName>
    </recommendedName>
</protein>
<dbReference type="Proteomes" id="UP000184300">
    <property type="component" value="Unassembled WGS sequence"/>
</dbReference>
<dbReference type="RefSeq" id="XP_022396903.1">
    <property type="nucleotide sequence ID" value="XM_022550445.1"/>
</dbReference>
<dbReference type="OrthoDB" id="2104739at2759"/>
<organism evidence="1 2">
    <name type="scientific">Aspergillus glaucus CBS 516.65</name>
    <dbReference type="NCBI Taxonomy" id="1160497"/>
    <lineage>
        <taxon>Eukaryota</taxon>
        <taxon>Fungi</taxon>
        <taxon>Dikarya</taxon>
        <taxon>Ascomycota</taxon>
        <taxon>Pezizomycotina</taxon>
        <taxon>Eurotiomycetes</taxon>
        <taxon>Eurotiomycetidae</taxon>
        <taxon>Eurotiales</taxon>
        <taxon>Aspergillaceae</taxon>
        <taxon>Aspergillus</taxon>
        <taxon>Aspergillus subgen. Aspergillus</taxon>
    </lineage>
</organism>
<sequence>MSFHRYVLFDACLVKATSGKTPKISPVGSDDDGPDPARADLSKLRGDVLLRDNNRCIISGHYDVYQIPRKEREGLLTTYTSCSHIFPYLSGPSTLNGILTDGELSRVSRFWAFVYRYFPNIKGVLDMNKPGEINARRNTMTDDSILYTAFASFQLTLEPLGGHTYDIRTFDGFPNPLQQMVA</sequence>
<dbReference type="GeneID" id="34466705"/>
<dbReference type="AlphaFoldDB" id="A0A1L9V8K5"/>
<name>A0A1L9V8K5_ASPGL</name>
<evidence type="ECO:0000313" key="2">
    <source>
        <dbReference type="Proteomes" id="UP000184300"/>
    </source>
</evidence>
<evidence type="ECO:0000313" key="1">
    <source>
        <dbReference type="EMBL" id="OJJ80205.1"/>
    </source>
</evidence>
<evidence type="ECO:0008006" key="3">
    <source>
        <dbReference type="Google" id="ProtNLM"/>
    </source>
</evidence>
<reference evidence="2" key="1">
    <citation type="journal article" date="2017" name="Genome Biol.">
        <title>Comparative genomics reveals high biological diversity and specific adaptations in the industrially and medically important fungal genus Aspergillus.</title>
        <authorList>
            <person name="de Vries R.P."/>
            <person name="Riley R."/>
            <person name="Wiebenga A."/>
            <person name="Aguilar-Osorio G."/>
            <person name="Amillis S."/>
            <person name="Uchima C.A."/>
            <person name="Anderluh G."/>
            <person name="Asadollahi M."/>
            <person name="Askin M."/>
            <person name="Barry K."/>
            <person name="Battaglia E."/>
            <person name="Bayram O."/>
            <person name="Benocci T."/>
            <person name="Braus-Stromeyer S.A."/>
            <person name="Caldana C."/>
            <person name="Canovas D."/>
            <person name="Cerqueira G.C."/>
            <person name="Chen F."/>
            <person name="Chen W."/>
            <person name="Choi C."/>
            <person name="Clum A."/>
            <person name="Dos Santos R.A."/>
            <person name="Damasio A.R."/>
            <person name="Diallinas G."/>
            <person name="Emri T."/>
            <person name="Fekete E."/>
            <person name="Flipphi M."/>
            <person name="Freyberg S."/>
            <person name="Gallo A."/>
            <person name="Gournas C."/>
            <person name="Habgood R."/>
            <person name="Hainaut M."/>
            <person name="Harispe M.L."/>
            <person name="Henrissat B."/>
            <person name="Hilden K.S."/>
            <person name="Hope R."/>
            <person name="Hossain A."/>
            <person name="Karabika E."/>
            <person name="Karaffa L."/>
            <person name="Karanyi Z."/>
            <person name="Krasevec N."/>
            <person name="Kuo A."/>
            <person name="Kusch H."/>
            <person name="LaButti K."/>
            <person name="Lagendijk E.L."/>
            <person name="Lapidus A."/>
            <person name="Levasseur A."/>
            <person name="Lindquist E."/>
            <person name="Lipzen A."/>
            <person name="Logrieco A.F."/>
            <person name="MacCabe A."/>
            <person name="Maekelae M.R."/>
            <person name="Malavazi I."/>
            <person name="Melin P."/>
            <person name="Meyer V."/>
            <person name="Mielnichuk N."/>
            <person name="Miskei M."/>
            <person name="Molnar A.P."/>
            <person name="Mule G."/>
            <person name="Ngan C.Y."/>
            <person name="Orejas M."/>
            <person name="Orosz E."/>
            <person name="Ouedraogo J.P."/>
            <person name="Overkamp K.M."/>
            <person name="Park H.-S."/>
            <person name="Perrone G."/>
            <person name="Piumi F."/>
            <person name="Punt P.J."/>
            <person name="Ram A.F."/>
            <person name="Ramon A."/>
            <person name="Rauscher S."/>
            <person name="Record E."/>
            <person name="Riano-Pachon D.M."/>
            <person name="Robert V."/>
            <person name="Roehrig J."/>
            <person name="Ruller R."/>
            <person name="Salamov A."/>
            <person name="Salih N.S."/>
            <person name="Samson R.A."/>
            <person name="Sandor E."/>
            <person name="Sanguinetti M."/>
            <person name="Schuetze T."/>
            <person name="Sepcic K."/>
            <person name="Shelest E."/>
            <person name="Sherlock G."/>
            <person name="Sophianopoulou V."/>
            <person name="Squina F.M."/>
            <person name="Sun H."/>
            <person name="Susca A."/>
            <person name="Todd R.B."/>
            <person name="Tsang A."/>
            <person name="Unkles S.E."/>
            <person name="van de Wiele N."/>
            <person name="van Rossen-Uffink D."/>
            <person name="Oliveira J.V."/>
            <person name="Vesth T.C."/>
            <person name="Visser J."/>
            <person name="Yu J.-H."/>
            <person name="Zhou M."/>
            <person name="Andersen M.R."/>
            <person name="Archer D.B."/>
            <person name="Baker S.E."/>
            <person name="Benoit I."/>
            <person name="Brakhage A.A."/>
            <person name="Braus G.H."/>
            <person name="Fischer R."/>
            <person name="Frisvad J.C."/>
            <person name="Goldman G.H."/>
            <person name="Houbraken J."/>
            <person name="Oakley B."/>
            <person name="Pocsi I."/>
            <person name="Scazzocchio C."/>
            <person name="Seiboth B."/>
            <person name="vanKuyk P.A."/>
            <person name="Wortman J."/>
            <person name="Dyer P.S."/>
            <person name="Grigoriev I.V."/>
        </authorList>
    </citation>
    <scope>NUCLEOTIDE SEQUENCE [LARGE SCALE GENOMIC DNA]</scope>
    <source>
        <strain evidence="2">CBS 516.65</strain>
    </source>
</reference>
<dbReference type="VEuPathDB" id="FungiDB:ASPGLDRAFT_883742"/>
<dbReference type="STRING" id="1160497.A0A1L9V8K5"/>
<proteinExistence type="predicted"/>
<dbReference type="EMBL" id="KV878912">
    <property type="protein sequence ID" value="OJJ80205.1"/>
    <property type="molecule type" value="Genomic_DNA"/>
</dbReference>
<keyword evidence="2" id="KW-1185">Reference proteome</keyword>
<gene>
    <name evidence="1" type="ORF">ASPGLDRAFT_883742</name>
</gene>
<accession>A0A1L9V8K5</accession>